<evidence type="ECO:0000256" key="7">
    <source>
        <dbReference type="PROSITE-ProRule" id="PRU01360"/>
    </source>
</evidence>
<evidence type="ECO:0000256" key="3">
    <source>
        <dbReference type="ARBA" id="ARBA00022452"/>
    </source>
</evidence>
<evidence type="ECO:0000313" key="9">
    <source>
        <dbReference type="EMBL" id="KPA88053.1"/>
    </source>
</evidence>
<protein>
    <submittedName>
        <fullName evidence="9">TonB-dependent receptor family protein</fullName>
    </submittedName>
</protein>
<accession>A0A0N0VIM9</accession>
<organism evidence="9 10">
    <name type="scientific">Pseudomonas asplenii</name>
    <dbReference type="NCBI Taxonomy" id="53407"/>
    <lineage>
        <taxon>Bacteria</taxon>
        <taxon>Pseudomonadati</taxon>
        <taxon>Pseudomonadota</taxon>
        <taxon>Gammaproteobacteria</taxon>
        <taxon>Pseudomonadales</taxon>
        <taxon>Pseudomonadaceae</taxon>
        <taxon>Pseudomonas</taxon>
    </lineage>
</organism>
<dbReference type="EMBL" id="JSYZ01000025">
    <property type="protein sequence ID" value="KPA88053.1"/>
    <property type="molecule type" value="Genomic_DNA"/>
</dbReference>
<dbReference type="AlphaFoldDB" id="A0A0N0VIM9"/>
<evidence type="ECO:0000256" key="5">
    <source>
        <dbReference type="ARBA" id="ARBA00023136"/>
    </source>
</evidence>
<dbReference type="SUPFAM" id="SSF56935">
    <property type="entry name" value="Porins"/>
    <property type="match status" value="1"/>
</dbReference>
<dbReference type="InterPro" id="IPR037066">
    <property type="entry name" value="Plug_dom_sf"/>
</dbReference>
<evidence type="ECO:0000256" key="1">
    <source>
        <dbReference type="ARBA" id="ARBA00004571"/>
    </source>
</evidence>
<dbReference type="InterPro" id="IPR012910">
    <property type="entry name" value="Plug_dom"/>
</dbReference>
<keyword evidence="2 7" id="KW-0813">Transport</keyword>
<evidence type="ECO:0000256" key="6">
    <source>
        <dbReference type="ARBA" id="ARBA00023237"/>
    </source>
</evidence>
<sequence length="979" mass="109007">MTISRTAPFARSTDKPLLGRSGQWLGAMGLVGALMSASVCADDVKPLSVGQRLEQRFDFDIPAQSLAGALIAFGQQAGIQISSDSALLRNRDSVGARGTLSARDALVDLLHGSGVRWHLNPAADTLILEEIPVTEAYRQSTHEVLVTENIVVLGTPQESGFQGETVIDRRAIEAFPGANGDITTLLQMHPSVKFRADEKSSNTAGEIDPADISINGAKYYQNNFMIDGISINNDLDPGSHTWNDYNSIEGLPSRAHGIALDADQLESVKVYDSNVPAEFGGFNGGVVDAITRRPTEDLHGKVSMSMTRSSWTQFHIADDQRNAFEQSSDAQNQPEFRKFTYKATLEGHLTENFGLMANFSRKTSIIPLNAYDNGYQSGTDDGKHDQRRQIDNYVLKGFWNPSDRLETRFNLTHAPQEGEYFRANTRNSATVIHQGGYQASLQAIWLGDQATYTHKLAYTNLESSRTSDNNVYKAWRWSEAKNWGNPYRNGVLSTAATSAEGGMGELTQTQVGATYSLKADWLPVQLWGTTHNFQTGLELSQQTATYERPGDVWTATTLGVGASNGSLTCNTASGALDSEYCSISRNALGALTRQYFRNLNYYREGKIELTERRYGLFAQDKIELGKLTLRPGLRLDADDYMEKKTLAPRFSAEYDVFADRSTVLTGGLNRYYGRNLFIYRLADGRESLRWRRTRGASTGTTIQDFAGWVNYGVDENSFRKLDIPYDDEVMLGISQRWLDTTFDLKYVHRQGKDQVVRSTARNLDLPTGDGVTTIANYYTYTNKGKSESDNVSLTVSPDWRIKGLGTSTSMQLALDWNRTRSTHTDYQQVLSASEVDDNDVIYDGKVTAYSELPTSDFNRPWTARLTTITDLPALHLTWSNFLRYRGPYQQIVNTGKTASLPNAEGGLTTYDVYEAATVKAAPTWDTRLYWELPTAREQALFAAVDITNVLDKVSPIVSYSGTTTYEIGRQYWLEVGYRF</sequence>
<keyword evidence="6 7" id="KW-0998">Cell outer membrane</keyword>
<evidence type="ECO:0000256" key="2">
    <source>
        <dbReference type="ARBA" id="ARBA00022448"/>
    </source>
</evidence>
<dbReference type="RefSeq" id="WP_054064420.1">
    <property type="nucleotide sequence ID" value="NZ_JSYZ01000025.1"/>
</dbReference>
<keyword evidence="5 7" id="KW-0472">Membrane</keyword>
<feature type="domain" description="TonB-dependent receptor plug" evidence="8">
    <location>
        <begin position="164"/>
        <end position="285"/>
    </location>
</feature>
<dbReference type="PATRIC" id="fig|50340.43.peg.3348"/>
<comment type="similarity">
    <text evidence="7">Belongs to the TonB-dependent receptor family.</text>
</comment>
<comment type="subcellular location">
    <subcellularLocation>
        <location evidence="1 7">Cell outer membrane</location>
        <topology evidence="1 7">Multi-pass membrane protein</topology>
    </subcellularLocation>
</comment>
<dbReference type="PROSITE" id="PS52016">
    <property type="entry name" value="TONB_DEPENDENT_REC_3"/>
    <property type="match status" value="1"/>
</dbReference>
<keyword evidence="10" id="KW-1185">Reference proteome</keyword>
<comment type="caution">
    <text evidence="9">The sequence shown here is derived from an EMBL/GenBank/DDBJ whole genome shotgun (WGS) entry which is preliminary data.</text>
</comment>
<keyword evidence="3 7" id="KW-1134">Transmembrane beta strand</keyword>
<keyword evidence="4 7" id="KW-0812">Transmembrane</keyword>
<proteinExistence type="inferred from homology"/>
<keyword evidence="9" id="KW-0675">Receptor</keyword>
<name>A0A0N0VIM9_9PSED</name>
<evidence type="ECO:0000313" key="10">
    <source>
        <dbReference type="Proteomes" id="UP000037931"/>
    </source>
</evidence>
<dbReference type="GO" id="GO:0009279">
    <property type="term" value="C:cell outer membrane"/>
    <property type="evidence" value="ECO:0007669"/>
    <property type="project" value="UniProtKB-SubCell"/>
</dbReference>
<dbReference type="OrthoDB" id="9766643at2"/>
<gene>
    <name evidence="9" type="ORF">PF66_05630</name>
</gene>
<dbReference type="InterPro" id="IPR039426">
    <property type="entry name" value="TonB-dep_rcpt-like"/>
</dbReference>
<reference evidence="9 10" key="1">
    <citation type="journal article" date="2015" name="PLoS ONE">
        <title>Rice-Infecting Pseudomonas Genomes Are Highly Accessorized and Harbor Multiple Putative Virulence Mechanisms to Cause Sheath Brown Rot.</title>
        <authorList>
            <person name="Quibod I.L."/>
            <person name="Grande G."/>
            <person name="Oreiro E.G."/>
            <person name="Borja F.N."/>
            <person name="Dossa G.S."/>
            <person name="Mauleon R."/>
            <person name="Cruz C.V."/>
            <person name="Oliva R."/>
        </authorList>
    </citation>
    <scope>NUCLEOTIDE SEQUENCE [LARGE SCALE GENOMIC DNA]</scope>
    <source>
        <strain evidence="9 10">IRRI 6609</strain>
    </source>
</reference>
<dbReference type="STRING" id="50340.PF66_05630"/>
<dbReference type="InterPro" id="IPR036942">
    <property type="entry name" value="Beta-barrel_TonB_sf"/>
</dbReference>
<dbReference type="Proteomes" id="UP000037931">
    <property type="component" value="Unassembled WGS sequence"/>
</dbReference>
<evidence type="ECO:0000259" key="8">
    <source>
        <dbReference type="Pfam" id="PF07715"/>
    </source>
</evidence>
<dbReference type="Gene3D" id="2.170.130.10">
    <property type="entry name" value="TonB-dependent receptor, plug domain"/>
    <property type="match status" value="1"/>
</dbReference>
<dbReference type="Gene3D" id="2.40.170.20">
    <property type="entry name" value="TonB-dependent receptor, beta-barrel domain"/>
    <property type="match status" value="1"/>
</dbReference>
<dbReference type="Pfam" id="PF07715">
    <property type="entry name" value="Plug"/>
    <property type="match status" value="1"/>
</dbReference>
<evidence type="ECO:0000256" key="4">
    <source>
        <dbReference type="ARBA" id="ARBA00022692"/>
    </source>
</evidence>
<dbReference type="Gene3D" id="3.55.50.30">
    <property type="match status" value="1"/>
</dbReference>